<dbReference type="RefSeq" id="XP_039282603.1">
    <property type="nucleotide sequence ID" value="XM_039426669.1"/>
</dbReference>
<dbReference type="SUPFAM" id="SSF50494">
    <property type="entry name" value="Trypsin-like serine proteases"/>
    <property type="match status" value="1"/>
</dbReference>
<dbReference type="OrthoDB" id="425190at2759"/>
<dbReference type="KEGG" id="nlu:120350993"/>
<dbReference type="EMBL" id="KJ512070">
    <property type="protein sequence ID" value="AID60293.1"/>
    <property type="molecule type" value="mRNA"/>
</dbReference>
<reference evidence="1" key="2">
    <citation type="submission" date="2014-02" db="EMBL/GenBank/DDBJ databases">
        <authorList>
            <person name="Bao Y.-Y."/>
            <person name="Zhang C.-X."/>
        </authorList>
    </citation>
    <scope>NUCLEOTIDE SEQUENCE</scope>
</reference>
<protein>
    <submittedName>
        <fullName evidence="1">Easter-9</fullName>
    </submittedName>
</protein>
<reference evidence="1" key="1">
    <citation type="journal article" date="2014" name="BMC Genomics">
        <title>Genomic insights into the serine protease gene family and expression profile analysis in the planthopper, Nilaparvata lugens.</title>
        <authorList>
            <person name="Bao Y.Y."/>
            <person name="Qin X."/>
            <person name="Yu B."/>
            <person name="Chen L.B."/>
            <person name="Wang Z.C."/>
            <person name="Zhang C.X."/>
        </authorList>
    </citation>
    <scope>NUCLEOTIDE SEQUENCE</scope>
</reference>
<dbReference type="InterPro" id="IPR043504">
    <property type="entry name" value="Peptidase_S1_PA_chymotrypsin"/>
</dbReference>
<dbReference type="AlphaFoldDB" id="A0A068F583"/>
<organism evidence="1">
    <name type="scientific">Nilaparvata lugens</name>
    <name type="common">Brown planthopper</name>
    <dbReference type="NCBI Taxonomy" id="108931"/>
    <lineage>
        <taxon>Eukaryota</taxon>
        <taxon>Metazoa</taxon>
        <taxon>Ecdysozoa</taxon>
        <taxon>Arthropoda</taxon>
        <taxon>Hexapoda</taxon>
        <taxon>Insecta</taxon>
        <taxon>Pterygota</taxon>
        <taxon>Neoptera</taxon>
        <taxon>Paraneoptera</taxon>
        <taxon>Hemiptera</taxon>
        <taxon>Auchenorrhyncha</taxon>
        <taxon>Fulgoroidea</taxon>
        <taxon>Delphacidae</taxon>
        <taxon>Delphacinae</taxon>
        <taxon>Nilaparvata</taxon>
    </lineage>
</organism>
<proteinExistence type="evidence at transcript level"/>
<name>A0A068F583_NILLU</name>
<evidence type="ECO:0000313" key="1">
    <source>
        <dbReference type="EMBL" id="AID60293.1"/>
    </source>
</evidence>
<dbReference type="Gene3D" id="2.40.10.10">
    <property type="entry name" value="Trypsin-like serine proteases"/>
    <property type="match status" value="1"/>
</dbReference>
<sequence>MYVLLQYSIIISAGEIDLSTTPHCDDETSCPLNVYIGESVKYYRDNGPAEGGKNIALVKTTQPIFFHDQNLQQVGGHILSEEENTKLHESHLPGDMHSEDVNSVFGIGGTADEVYHDSDIGGPLMIKKPIDNVPPRFYLYGIRSFKAETAVPPYASTFVYTKVSHYLEWILDNISE</sequence>
<accession>A0A068F583</accession>
<dbReference type="GeneID" id="120350993"/>
<dbReference type="InterPro" id="IPR009003">
    <property type="entry name" value="Peptidase_S1_PA"/>
</dbReference>